<evidence type="ECO:0000259" key="5">
    <source>
        <dbReference type="PROSITE" id="PS51891"/>
    </source>
</evidence>
<organism evidence="6 7">
    <name type="scientific">Marinobacter albus</name>
    <dbReference type="NCBI Taxonomy" id="3030833"/>
    <lineage>
        <taxon>Bacteria</taxon>
        <taxon>Pseudomonadati</taxon>
        <taxon>Pseudomonadota</taxon>
        <taxon>Gammaproteobacteria</taxon>
        <taxon>Pseudomonadales</taxon>
        <taxon>Marinobacteraceae</taxon>
        <taxon>Marinobacter</taxon>
    </lineage>
</organism>
<keyword evidence="4" id="KW-0456">Lyase</keyword>
<dbReference type="Proteomes" id="UP001223547">
    <property type="component" value="Unassembled WGS sequence"/>
</dbReference>
<dbReference type="EMBL" id="JASSQD010000003">
    <property type="protein sequence ID" value="MDK9559248.1"/>
    <property type="molecule type" value="Genomic_DNA"/>
</dbReference>
<dbReference type="PANTHER" id="PTHR33337">
    <property type="entry name" value="GFA DOMAIN-CONTAINING PROTEIN"/>
    <property type="match status" value="1"/>
</dbReference>
<keyword evidence="2" id="KW-0479">Metal-binding</keyword>
<evidence type="ECO:0000313" key="7">
    <source>
        <dbReference type="Proteomes" id="UP001223547"/>
    </source>
</evidence>
<feature type="domain" description="CENP-V/GFA" evidence="5">
    <location>
        <begin position="31"/>
        <end position="148"/>
    </location>
</feature>
<comment type="similarity">
    <text evidence="1">Belongs to the Gfa family.</text>
</comment>
<evidence type="ECO:0000313" key="6">
    <source>
        <dbReference type="EMBL" id="MDK9559248.1"/>
    </source>
</evidence>
<dbReference type="InterPro" id="IPR011057">
    <property type="entry name" value="Mss4-like_sf"/>
</dbReference>
<accession>A0ABT7HFW5</accession>
<dbReference type="Pfam" id="PF04828">
    <property type="entry name" value="GFA"/>
    <property type="match status" value="1"/>
</dbReference>
<dbReference type="InterPro" id="IPR006913">
    <property type="entry name" value="CENP-V/GFA"/>
</dbReference>
<gene>
    <name evidence="6" type="ORF">QQF73_16555</name>
</gene>
<evidence type="ECO:0000256" key="4">
    <source>
        <dbReference type="ARBA" id="ARBA00023239"/>
    </source>
</evidence>
<dbReference type="PROSITE" id="PS51891">
    <property type="entry name" value="CENP_V_GFA"/>
    <property type="match status" value="1"/>
</dbReference>
<comment type="caution">
    <text evidence="6">The sequence shown here is derived from an EMBL/GenBank/DDBJ whole genome shotgun (WGS) entry which is preliminary data.</text>
</comment>
<evidence type="ECO:0000256" key="3">
    <source>
        <dbReference type="ARBA" id="ARBA00022833"/>
    </source>
</evidence>
<proteinExistence type="inferred from homology"/>
<dbReference type="PANTHER" id="PTHR33337:SF40">
    <property type="entry name" value="CENP-V_GFA DOMAIN-CONTAINING PROTEIN-RELATED"/>
    <property type="match status" value="1"/>
</dbReference>
<evidence type="ECO:0000256" key="2">
    <source>
        <dbReference type="ARBA" id="ARBA00022723"/>
    </source>
</evidence>
<protein>
    <submittedName>
        <fullName evidence="6">GFA family protein</fullName>
    </submittedName>
</protein>
<reference evidence="6 7" key="1">
    <citation type="submission" date="2023-05" db="EMBL/GenBank/DDBJ databases">
        <title>Marinobacter albus sp. nov., a marine bacterium isolated from sand in a coastal intertidal zone of huludao.</title>
        <authorList>
            <person name="Deng T."/>
        </authorList>
    </citation>
    <scope>NUCLEOTIDE SEQUENCE [LARGE SCALE GENOMIC DNA]</scope>
    <source>
        <strain evidence="6 7">M216</strain>
    </source>
</reference>
<evidence type="ECO:0000256" key="1">
    <source>
        <dbReference type="ARBA" id="ARBA00005495"/>
    </source>
</evidence>
<keyword evidence="3" id="KW-0862">Zinc</keyword>
<keyword evidence="7" id="KW-1185">Reference proteome</keyword>
<name>A0ABT7HFW5_9GAMM</name>
<sequence>MESALWFFKWPAGIIGAELTRLARLREKPMYTGQCLCGDITFEYDGPLGPVALCHCSQCRRAHGSAFSASAPIQKIRFRFLRGEALVTEFESRPGKYRAFCSRCGSQLYSRVDAIPGILRLRVGVINEPLGKGPAQHVYTGSKSDWFEITDDIPQFEKTERTNDPH</sequence>
<dbReference type="SUPFAM" id="SSF51316">
    <property type="entry name" value="Mss4-like"/>
    <property type="match status" value="1"/>
</dbReference>
<dbReference type="Gene3D" id="3.90.1590.10">
    <property type="entry name" value="glutathione-dependent formaldehyde- activating enzyme (gfa)"/>
    <property type="match status" value="1"/>
</dbReference>